<gene>
    <name evidence="2" type="ORF">HK100_005402</name>
</gene>
<keyword evidence="3" id="KW-1185">Reference proteome</keyword>
<dbReference type="AlphaFoldDB" id="A0AAD5SU64"/>
<dbReference type="Proteomes" id="UP001211907">
    <property type="component" value="Unassembled WGS sequence"/>
</dbReference>
<dbReference type="EMBL" id="JADGJH010002525">
    <property type="protein sequence ID" value="KAJ3097243.1"/>
    <property type="molecule type" value="Genomic_DNA"/>
</dbReference>
<evidence type="ECO:0000313" key="3">
    <source>
        <dbReference type="Proteomes" id="UP001211907"/>
    </source>
</evidence>
<organism evidence="2 3">
    <name type="scientific">Physocladia obscura</name>
    <dbReference type="NCBI Taxonomy" id="109957"/>
    <lineage>
        <taxon>Eukaryota</taxon>
        <taxon>Fungi</taxon>
        <taxon>Fungi incertae sedis</taxon>
        <taxon>Chytridiomycota</taxon>
        <taxon>Chytridiomycota incertae sedis</taxon>
        <taxon>Chytridiomycetes</taxon>
        <taxon>Chytridiales</taxon>
        <taxon>Chytriomycetaceae</taxon>
        <taxon>Physocladia</taxon>
    </lineage>
</organism>
<name>A0AAD5SU64_9FUNG</name>
<comment type="caution">
    <text evidence="2">The sequence shown here is derived from an EMBL/GenBank/DDBJ whole genome shotgun (WGS) entry which is preliminary data.</text>
</comment>
<feature type="domain" description="DUF3730" evidence="1">
    <location>
        <begin position="570"/>
        <end position="807"/>
    </location>
</feature>
<evidence type="ECO:0000259" key="1">
    <source>
        <dbReference type="Pfam" id="PF12530"/>
    </source>
</evidence>
<evidence type="ECO:0000313" key="2">
    <source>
        <dbReference type="EMBL" id="KAJ3097243.1"/>
    </source>
</evidence>
<dbReference type="InterPro" id="IPR022542">
    <property type="entry name" value="FOCAD/RST1_DUF3730"/>
</dbReference>
<accession>A0AAD5SU64</accession>
<sequence length="991" mass="107193">MKGQEQAQMMRGFESRHRGVANKAGDAAVDEIQRSIGRGGEQGAVVVAGPTAHPALRAVWAAIVGGGDVIGDSSIARDGSIVGGISGGDGGGEGCAAACRVLVVLVQRGVLPWHGVVAALLDAAPSVSTSVSASSSLVDAVVALLRQCRCCVSPNTANTNACLFGAQSHPQSSKQQQQLQLQNPLVALCSIPALASLAWPATLCLVDDLFRSLTDSPACAPCVIRLVRPFAASVFFPTTSNAQTNEPYPAVAVANFASILADGAKVHPELARLLLFILRNSPRSTLSANLHLVSMLNSLANVIVDEKTTPITADIQISTFFLTLSVCLDSYSKSRNRFAIVFPLRILHKISLVLFNPANTTLESQIHLIRVTVISICVLLLESCDVDTECFLSLSILDSVFSFLSEIFETKKISELPSNSYSSYSLDVTHLAASLLQKIDTFLLNSLSTDSALEDLNTATLTLGEFDFLCFDEVGEVLHEIIKFYNSWNGRNLDEKYSIASSNTLAHNLLLSSFLFHPVESTRLDTLALFETILSTPSLPRKLLNEAKRENTAAKISQTTPQSQLALQLLPVFLRILNKDPSPNVKAKILQSTIPAVVTDHNDAFVTTSVMRLIISLLAPLNSTGMSGPTQQPVLCAMAVRLLFSVWKVQPRVWPQLKGVLSSWVGRKRNRSIALQRFRKRGDAVVDGEIDLEVAVVSTICDVCTLKAKDCGQDMLPLALAMLELTGETLLATKVLALETINLCISAEITDPRAIWNVHHGGYINQLLVSDNSNVAEEIWIKICEFYALVPKMADDTEVYQTFKLEIASKYLLPMLNLNPNPQDPDSSLEQKQQQKNQKEFKYNATIRSAAYKACAFFSPPDLYPLIATAPEVLSVLTEEISSWSTDGNATSGDDGCGDRDGVSSFITRITSYEIENMRRAVYKAIATDVGVGKFALRDSDTDAVGAGKSSNDEGAVELLKTRKTLLQYGGDIREKWCLGKAAAAVRPGFA</sequence>
<proteinExistence type="predicted"/>
<dbReference type="Pfam" id="PF12530">
    <property type="entry name" value="DUF3730"/>
    <property type="match status" value="1"/>
</dbReference>
<feature type="non-terminal residue" evidence="2">
    <location>
        <position position="991"/>
    </location>
</feature>
<protein>
    <recommendedName>
        <fullName evidence="1">DUF3730 domain-containing protein</fullName>
    </recommendedName>
</protein>
<reference evidence="2" key="1">
    <citation type="submission" date="2020-05" db="EMBL/GenBank/DDBJ databases">
        <title>Phylogenomic resolution of chytrid fungi.</title>
        <authorList>
            <person name="Stajich J.E."/>
            <person name="Amses K."/>
            <person name="Simmons R."/>
            <person name="Seto K."/>
            <person name="Myers J."/>
            <person name="Bonds A."/>
            <person name="Quandt C.A."/>
            <person name="Barry K."/>
            <person name="Liu P."/>
            <person name="Grigoriev I."/>
            <person name="Longcore J.E."/>
            <person name="James T.Y."/>
        </authorList>
    </citation>
    <scope>NUCLEOTIDE SEQUENCE</scope>
    <source>
        <strain evidence="2">JEL0513</strain>
    </source>
</reference>